<organism evidence="2">
    <name type="scientific">Anguilla anguilla</name>
    <name type="common">European freshwater eel</name>
    <name type="synonym">Muraena anguilla</name>
    <dbReference type="NCBI Taxonomy" id="7936"/>
    <lineage>
        <taxon>Eukaryota</taxon>
        <taxon>Metazoa</taxon>
        <taxon>Chordata</taxon>
        <taxon>Craniata</taxon>
        <taxon>Vertebrata</taxon>
        <taxon>Euteleostomi</taxon>
        <taxon>Actinopterygii</taxon>
        <taxon>Neopterygii</taxon>
        <taxon>Teleostei</taxon>
        <taxon>Anguilliformes</taxon>
        <taxon>Anguillidae</taxon>
        <taxon>Anguilla</taxon>
    </lineage>
</organism>
<reference evidence="2" key="1">
    <citation type="submission" date="2014-11" db="EMBL/GenBank/DDBJ databases">
        <authorList>
            <person name="Amaro Gonzalez C."/>
        </authorList>
    </citation>
    <scope>NUCLEOTIDE SEQUENCE</scope>
</reference>
<dbReference type="AlphaFoldDB" id="A0A0E9VK40"/>
<name>A0A0E9VK40_ANGAN</name>
<proteinExistence type="predicted"/>
<protein>
    <submittedName>
        <fullName evidence="2">Uncharacterized protein</fullName>
    </submittedName>
</protein>
<feature type="region of interest" description="Disordered" evidence="1">
    <location>
        <begin position="1"/>
        <end position="35"/>
    </location>
</feature>
<reference evidence="2" key="2">
    <citation type="journal article" date="2015" name="Fish Shellfish Immunol.">
        <title>Early steps in the European eel (Anguilla anguilla)-Vibrio vulnificus interaction in the gills: Role of the RtxA13 toxin.</title>
        <authorList>
            <person name="Callol A."/>
            <person name="Pajuelo D."/>
            <person name="Ebbesson L."/>
            <person name="Teles M."/>
            <person name="MacKenzie S."/>
            <person name="Amaro C."/>
        </authorList>
    </citation>
    <scope>NUCLEOTIDE SEQUENCE</scope>
</reference>
<evidence type="ECO:0000313" key="2">
    <source>
        <dbReference type="EMBL" id="JAH78427.1"/>
    </source>
</evidence>
<sequence>MPQASAVTPATSMLDLESPMTGSSSDRTSSRLDPA</sequence>
<feature type="compositionally biased region" description="Polar residues" evidence="1">
    <location>
        <begin position="1"/>
        <end position="11"/>
    </location>
</feature>
<evidence type="ECO:0000256" key="1">
    <source>
        <dbReference type="SAM" id="MobiDB-lite"/>
    </source>
</evidence>
<accession>A0A0E9VK40</accession>
<dbReference type="EMBL" id="GBXM01030150">
    <property type="protein sequence ID" value="JAH78427.1"/>
    <property type="molecule type" value="Transcribed_RNA"/>
</dbReference>